<accession>A0A6J8B8V5</accession>
<protein>
    <recommendedName>
        <fullName evidence="1">Tc1-like transposase DDE domain-containing protein</fullName>
    </recommendedName>
</protein>
<evidence type="ECO:0000313" key="2">
    <source>
        <dbReference type="EMBL" id="CAC5380305.1"/>
    </source>
</evidence>
<dbReference type="OrthoDB" id="3263820at2759"/>
<reference evidence="2 3" key="1">
    <citation type="submission" date="2020-06" db="EMBL/GenBank/DDBJ databases">
        <authorList>
            <person name="Li R."/>
            <person name="Bekaert M."/>
        </authorList>
    </citation>
    <scope>NUCLEOTIDE SEQUENCE [LARGE SCALE GENOMIC DNA]</scope>
    <source>
        <strain evidence="3">wild</strain>
    </source>
</reference>
<dbReference type="Proteomes" id="UP000507470">
    <property type="component" value="Unassembled WGS sequence"/>
</dbReference>
<dbReference type="Pfam" id="PF13358">
    <property type="entry name" value="DDE_3"/>
    <property type="match status" value="1"/>
</dbReference>
<evidence type="ECO:0000259" key="1">
    <source>
        <dbReference type="Pfam" id="PF13358"/>
    </source>
</evidence>
<feature type="domain" description="Tc1-like transposase DDE" evidence="1">
    <location>
        <begin position="32"/>
        <end position="89"/>
    </location>
</feature>
<dbReference type="AlphaFoldDB" id="A0A6J8B8V5"/>
<dbReference type="Gene3D" id="3.30.420.10">
    <property type="entry name" value="Ribonuclease H-like superfamily/Ribonuclease H"/>
    <property type="match status" value="1"/>
</dbReference>
<sequence>MTSAFYINSILATGLIPFINRVYPDTHRFQQDNDPKHTANATKDFMKQQNINWWDVWPAESPDFNPIEMVWSMMKSRLSKKEPRTKEDLINGIKSVWREDVTINICNNFIDHIYKVLPIAVLVDGRATGDLPKKIFPERSSGKSLKYFDDKLKTPEYQLKVVSMKLK</sequence>
<gene>
    <name evidence="2" type="ORF">MCOR_16276</name>
</gene>
<organism evidence="2 3">
    <name type="scientific">Mytilus coruscus</name>
    <name type="common">Sea mussel</name>
    <dbReference type="NCBI Taxonomy" id="42192"/>
    <lineage>
        <taxon>Eukaryota</taxon>
        <taxon>Metazoa</taxon>
        <taxon>Spiralia</taxon>
        <taxon>Lophotrochozoa</taxon>
        <taxon>Mollusca</taxon>
        <taxon>Bivalvia</taxon>
        <taxon>Autobranchia</taxon>
        <taxon>Pteriomorphia</taxon>
        <taxon>Mytilida</taxon>
        <taxon>Mytiloidea</taxon>
        <taxon>Mytilidae</taxon>
        <taxon>Mytilinae</taxon>
        <taxon>Mytilus</taxon>
    </lineage>
</organism>
<dbReference type="GO" id="GO:0003676">
    <property type="term" value="F:nucleic acid binding"/>
    <property type="evidence" value="ECO:0007669"/>
    <property type="project" value="InterPro"/>
</dbReference>
<keyword evidence="3" id="KW-1185">Reference proteome</keyword>
<dbReference type="InterPro" id="IPR036397">
    <property type="entry name" value="RNaseH_sf"/>
</dbReference>
<proteinExistence type="predicted"/>
<evidence type="ECO:0000313" key="3">
    <source>
        <dbReference type="Proteomes" id="UP000507470"/>
    </source>
</evidence>
<name>A0A6J8B8V5_MYTCO</name>
<dbReference type="InterPro" id="IPR038717">
    <property type="entry name" value="Tc1-like_DDE_dom"/>
</dbReference>
<dbReference type="EMBL" id="CACVKT020002878">
    <property type="protein sequence ID" value="CAC5380305.1"/>
    <property type="molecule type" value="Genomic_DNA"/>
</dbReference>